<protein>
    <recommendedName>
        <fullName evidence="3">CCHC-type domain-containing protein</fullName>
    </recommendedName>
</protein>
<dbReference type="InterPro" id="IPR025558">
    <property type="entry name" value="DUF4283"/>
</dbReference>
<dbReference type="Pfam" id="PF14392">
    <property type="entry name" value="zf-CCHC_4"/>
    <property type="match status" value="1"/>
</dbReference>
<evidence type="ECO:0000256" key="1">
    <source>
        <dbReference type="PROSITE-ProRule" id="PRU00047"/>
    </source>
</evidence>
<reference evidence="4" key="1">
    <citation type="submission" date="2020-06" db="EMBL/GenBank/DDBJ databases">
        <authorList>
            <person name="Li T."/>
            <person name="Hu X."/>
            <person name="Zhang T."/>
            <person name="Song X."/>
            <person name="Zhang H."/>
            <person name="Dai N."/>
            <person name="Sheng W."/>
            <person name="Hou X."/>
            <person name="Wei L."/>
        </authorList>
    </citation>
    <scope>NUCLEOTIDE SEQUENCE</scope>
    <source>
        <strain evidence="4">G02</strain>
        <tissue evidence="4">Leaf</tissue>
    </source>
</reference>
<accession>A0AAW2LN03</accession>
<dbReference type="Pfam" id="PF14111">
    <property type="entry name" value="DUF4283"/>
    <property type="match status" value="1"/>
</dbReference>
<feature type="region of interest" description="Disordered" evidence="2">
    <location>
        <begin position="298"/>
        <end position="323"/>
    </location>
</feature>
<dbReference type="PANTHER" id="PTHR31286">
    <property type="entry name" value="GLYCINE-RICH CELL WALL STRUCTURAL PROTEIN 1.8-LIKE"/>
    <property type="match status" value="1"/>
</dbReference>
<gene>
    <name evidence="4" type="ORF">Sradi_5275200</name>
</gene>
<dbReference type="PROSITE" id="PS50158">
    <property type="entry name" value="ZF_CCHC"/>
    <property type="match status" value="1"/>
</dbReference>
<dbReference type="InterPro" id="IPR040256">
    <property type="entry name" value="At4g02000-like"/>
</dbReference>
<name>A0AAW2LN03_SESRA</name>
<feature type="compositionally biased region" description="Basic and acidic residues" evidence="2">
    <location>
        <begin position="376"/>
        <end position="387"/>
    </location>
</feature>
<organism evidence="4">
    <name type="scientific">Sesamum radiatum</name>
    <name type="common">Black benniseed</name>
    <dbReference type="NCBI Taxonomy" id="300843"/>
    <lineage>
        <taxon>Eukaryota</taxon>
        <taxon>Viridiplantae</taxon>
        <taxon>Streptophyta</taxon>
        <taxon>Embryophyta</taxon>
        <taxon>Tracheophyta</taxon>
        <taxon>Spermatophyta</taxon>
        <taxon>Magnoliopsida</taxon>
        <taxon>eudicotyledons</taxon>
        <taxon>Gunneridae</taxon>
        <taxon>Pentapetalae</taxon>
        <taxon>asterids</taxon>
        <taxon>lamiids</taxon>
        <taxon>Lamiales</taxon>
        <taxon>Pedaliaceae</taxon>
        <taxon>Sesamum</taxon>
    </lineage>
</organism>
<evidence type="ECO:0000259" key="3">
    <source>
        <dbReference type="PROSITE" id="PS50158"/>
    </source>
</evidence>
<dbReference type="GO" id="GO:0003676">
    <property type="term" value="F:nucleic acid binding"/>
    <property type="evidence" value="ECO:0007669"/>
    <property type="project" value="InterPro"/>
</dbReference>
<evidence type="ECO:0000256" key="2">
    <source>
        <dbReference type="SAM" id="MobiDB-lite"/>
    </source>
</evidence>
<dbReference type="EMBL" id="JACGWJ010000024">
    <property type="protein sequence ID" value="KAL0320137.1"/>
    <property type="molecule type" value="Genomic_DNA"/>
</dbReference>
<keyword evidence="1" id="KW-0863">Zinc-finger</keyword>
<sequence>MLFGLYLTGSGSLPSRVEGWVFAVSSRRLWSLFPKNIDGVIAWVRMRGFCHKLRHSLRMTEKEGTKVVIPDGLWAADAESHLLFLVGRVLTSKQPKFEALVSSVRSMLNPVKGLEMRRLSDGRFLIRFNHIIDRNRALDGCPWSFEKNTLIMSSIGENENPLHVDLDLCDFFIRVHDLPLSKMNFGVASLIGNTLGKFRDMEMDESGRAWGSSLRIRVAINVTQPLLRVLRICTTTGDELIVSFTYERLQNFCYLCGRLGHIHSHCELRFEEGFVDPGDDLPYGAWLRAPSESWGYRPIGSRVPTPPVQQSTPSSSARGPAVFGAFGGSQDYDKAHISKDKTVVSDEADPVHCQHHEGSEEEVQSGGTSHTVQSPAERDRVPSKEPSDSLGSQVPETCHPVVARTLSFLATSGGPIGEAELGGVRLIFGSQDRHVGSSPMEVEASWFPCQLNLQQELEAHGVAEVEGGAG</sequence>
<proteinExistence type="predicted"/>
<keyword evidence="1" id="KW-0479">Metal-binding</keyword>
<feature type="region of interest" description="Disordered" evidence="2">
    <location>
        <begin position="346"/>
        <end position="397"/>
    </location>
</feature>
<dbReference type="InterPro" id="IPR025836">
    <property type="entry name" value="Zn_knuckle_CX2CX4HX4C"/>
</dbReference>
<comment type="caution">
    <text evidence="4">The sequence shown here is derived from an EMBL/GenBank/DDBJ whole genome shotgun (WGS) entry which is preliminary data.</text>
</comment>
<feature type="compositionally biased region" description="Basic and acidic residues" evidence="2">
    <location>
        <begin position="346"/>
        <end position="358"/>
    </location>
</feature>
<dbReference type="InterPro" id="IPR001878">
    <property type="entry name" value="Znf_CCHC"/>
</dbReference>
<dbReference type="AlphaFoldDB" id="A0AAW2LN03"/>
<feature type="compositionally biased region" description="Polar residues" evidence="2">
    <location>
        <begin position="365"/>
        <end position="374"/>
    </location>
</feature>
<feature type="domain" description="CCHC-type" evidence="3">
    <location>
        <begin position="253"/>
        <end position="266"/>
    </location>
</feature>
<dbReference type="PANTHER" id="PTHR31286:SF153">
    <property type="entry name" value="DUF4283 DOMAIN PROTEIN"/>
    <property type="match status" value="1"/>
</dbReference>
<reference evidence="4" key="2">
    <citation type="journal article" date="2024" name="Plant">
        <title>Genomic evolution and insights into agronomic trait innovations of Sesamum species.</title>
        <authorList>
            <person name="Miao H."/>
            <person name="Wang L."/>
            <person name="Qu L."/>
            <person name="Liu H."/>
            <person name="Sun Y."/>
            <person name="Le M."/>
            <person name="Wang Q."/>
            <person name="Wei S."/>
            <person name="Zheng Y."/>
            <person name="Lin W."/>
            <person name="Duan Y."/>
            <person name="Cao H."/>
            <person name="Xiong S."/>
            <person name="Wang X."/>
            <person name="Wei L."/>
            <person name="Li C."/>
            <person name="Ma Q."/>
            <person name="Ju M."/>
            <person name="Zhao R."/>
            <person name="Li G."/>
            <person name="Mu C."/>
            <person name="Tian Q."/>
            <person name="Mei H."/>
            <person name="Zhang T."/>
            <person name="Gao T."/>
            <person name="Zhang H."/>
        </authorList>
    </citation>
    <scope>NUCLEOTIDE SEQUENCE</scope>
    <source>
        <strain evidence="4">G02</strain>
    </source>
</reference>
<evidence type="ECO:0000313" key="4">
    <source>
        <dbReference type="EMBL" id="KAL0320137.1"/>
    </source>
</evidence>
<keyword evidence="1" id="KW-0862">Zinc</keyword>
<dbReference type="GO" id="GO:0008270">
    <property type="term" value="F:zinc ion binding"/>
    <property type="evidence" value="ECO:0007669"/>
    <property type="project" value="UniProtKB-KW"/>
</dbReference>